<dbReference type="EMBL" id="LAZR01016092">
    <property type="protein sequence ID" value="KKM05997.1"/>
    <property type="molecule type" value="Genomic_DNA"/>
</dbReference>
<name>A0A0F9HRZ4_9ZZZZ</name>
<reference evidence="2" key="1">
    <citation type="journal article" date="2015" name="Nature">
        <title>Complex archaea that bridge the gap between prokaryotes and eukaryotes.</title>
        <authorList>
            <person name="Spang A."/>
            <person name="Saw J.H."/>
            <person name="Jorgensen S.L."/>
            <person name="Zaremba-Niedzwiedzka K."/>
            <person name="Martijn J."/>
            <person name="Lind A.E."/>
            <person name="van Eijk R."/>
            <person name="Schleper C."/>
            <person name="Guy L."/>
            <person name="Ettema T.J."/>
        </authorList>
    </citation>
    <scope>NUCLEOTIDE SEQUENCE</scope>
</reference>
<evidence type="ECO:0000256" key="1">
    <source>
        <dbReference type="SAM" id="Phobius"/>
    </source>
</evidence>
<comment type="caution">
    <text evidence="2">The sequence shown here is derived from an EMBL/GenBank/DDBJ whole genome shotgun (WGS) entry which is preliminary data.</text>
</comment>
<gene>
    <name evidence="2" type="ORF">LCGC14_1748410</name>
</gene>
<keyword evidence="1" id="KW-0472">Membrane</keyword>
<dbReference type="AlphaFoldDB" id="A0A0F9HRZ4"/>
<keyword evidence="1" id="KW-1133">Transmembrane helix</keyword>
<sequence>MRRRMKQILYGAMYIVLFAFIVWSAYQTWLKPIPSCVDGIRNQGEFQVDCGGPCTSCDLTELSELELRDVEFYQLASGDTALVAKIYNPNTDHRAVFSYEFTVLSRGEFIAVRSGLSEVRGGASVWIYQTVSLDERVTDVTLTFSDTSLERTDLVLQPKLEVVHIETVREGSTVTVYGAIRNQSVVIVPSVWVTAFFYNTTGYRIFASRTILQNVPAFGERTFTIHTPTDALFADAVDISATSVVTHLKQ</sequence>
<organism evidence="2">
    <name type="scientific">marine sediment metagenome</name>
    <dbReference type="NCBI Taxonomy" id="412755"/>
    <lineage>
        <taxon>unclassified sequences</taxon>
        <taxon>metagenomes</taxon>
        <taxon>ecological metagenomes</taxon>
    </lineage>
</organism>
<evidence type="ECO:0000313" key="2">
    <source>
        <dbReference type="EMBL" id="KKM05997.1"/>
    </source>
</evidence>
<keyword evidence="1" id="KW-0812">Transmembrane</keyword>
<protein>
    <submittedName>
        <fullName evidence="2">Uncharacterized protein</fullName>
    </submittedName>
</protein>
<feature type="transmembrane region" description="Helical" evidence="1">
    <location>
        <begin position="7"/>
        <end position="26"/>
    </location>
</feature>
<proteinExistence type="predicted"/>
<accession>A0A0F9HRZ4</accession>